<gene>
    <name evidence="1" type="ORF">F2Q68_00039157</name>
</gene>
<dbReference type="Proteomes" id="UP000712281">
    <property type="component" value="Unassembled WGS sequence"/>
</dbReference>
<comment type="caution">
    <text evidence="1">The sequence shown here is derived from an EMBL/GenBank/DDBJ whole genome shotgun (WGS) entry which is preliminary data.</text>
</comment>
<reference evidence="1" key="1">
    <citation type="submission" date="2019-12" db="EMBL/GenBank/DDBJ databases">
        <title>Genome sequencing and annotation of Brassica cretica.</title>
        <authorList>
            <person name="Studholme D.J."/>
            <person name="Sarris P.F."/>
        </authorList>
    </citation>
    <scope>NUCLEOTIDE SEQUENCE</scope>
    <source>
        <strain evidence="1">PFS-001/15</strain>
        <tissue evidence="1">Leaf</tissue>
    </source>
</reference>
<sequence>MKKQRSGGRSDTDASTTNELSTVYDNECMRMNKTAKGRGSRGLVFDLGTCEARVTSQDGLDLVEVLFKEIFEVEEDNDPVSLIARRFDKVLRRAEMVGDYHELCQTIVQIGKENLFLKKEKLWLEEVVMSLRKELDDEQKKDLGSIDLKKENLNLVVKIGVLEKEIDAEKKKSLELHATLEHHYKTVRMLTGSKDLDKILSVGRQEHTIRGLGYTGYGEKKAGPINFVPSSNTEGKTQTAEASYKQTKDVKKMHEPKRMNGCYYYGKPGHIKRKCYHYRERVNQFLRQGKYWWNGFKKQV</sequence>
<dbReference type="EMBL" id="QGKW02000007">
    <property type="protein sequence ID" value="KAF2617457.1"/>
    <property type="molecule type" value="Genomic_DNA"/>
</dbReference>
<dbReference type="AlphaFoldDB" id="A0A8S9MG34"/>
<proteinExistence type="predicted"/>
<accession>A0A8S9MG34</accession>
<organism evidence="1 2">
    <name type="scientific">Brassica cretica</name>
    <name type="common">Mustard</name>
    <dbReference type="NCBI Taxonomy" id="69181"/>
    <lineage>
        <taxon>Eukaryota</taxon>
        <taxon>Viridiplantae</taxon>
        <taxon>Streptophyta</taxon>
        <taxon>Embryophyta</taxon>
        <taxon>Tracheophyta</taxon>
        <taxon>Spermatophyta</taxon>
        <taxon>Magnoliopsida</taxon>
        <taxon>eudicotyledons</taxon>
        <taxon>Gunneridae</taxon>
        <taxon>Pentapetalae</taxon>
        <taxon>rosids</taxon>
        <taxon>malvids</taxon>
        <taxon>Brassicales</taxon>
        <taxon>Brassicaceae</taxon>
        <taxon>Brassiceae</taxon>
        <taxon>Brassica</taxon>
    </lineage>
</organism>
<evidence type="ECO:0000313" key="1">
    <source>
        <dbReference type="EMBL" id="KAF2617457.1"/>
    </source>
</evidence>
<name>A0A8S9MG34_BRACR</name>
<evidence type="ECO:0008006" key="3">
    <source>
        <dbReference type="Google" id="ProtNLM"/>
    </source>
</evidence>
<evidence type="ECO:0000313" key="2">
    <source>
        <dbReference type="Proteomes" id="UP000712281"/>
    </source>
</evidence>
<protein>
    <recommendedName>
        <fullName evidence="3">CCHC-type domain-containing protein</fullName>
    </recommendedName>
</protein>